<comment type="caution">
    <text evidence="1">The sequence shown here is derived from an EMBL/GenBank/DDBJ whole genome shotgun (WGS) entry which is preliminary data.</text>
</comment>
<keyword evidence="2" id="KW-1185">Reference proteome</keyword>
<dbReference type="Pfam" id="PF13715">
    <property type="entry name" value="CarbopepD_reg_2"/>
    <property type="match status" value="1"/>
</dbReference>
<reference evidence="1 2" key="1">
    <citation type="submission" date="2020-07" db="EMBL/GenBank/DDBJ databases">
        <title>Bacterium isolated from marine sediment.</title>
        <authorList>
            <person name="Shang D."/>
            <person name="Du Z.-J."/>
        </authorList>
    </citation>
    <scope>NUCLEOTIDE SEQUENCE [LARGE SCALE GENOMIC DNA]</scope>
    <source>
        <strain evidence="1 2">S7007</strain>
    </source>
</reference>
<dbReference type="InterPro" id="IPR008969">
    <property type="entry name" value="CarboxyPept-like_regulatory"/>
</dbReference>
<dbReference type="EMBL" id="JACGLS010000001">
    <property type="protein sequence ID" value="MBA6154956.1"/>
    <property type="molecule type" value="Genomic_DNA"/>
</dbReference>
<gene>
    <name evidence="1" type="ORF">H3Z83_00260</name>
</gene>
<dbReference type="AlphaFoldDB" id="A0A839AKQ8"/>
<dbReference type="SUPFAM" id="SSF49464">
    <property type="entry name" value="Carboxypeptidase regulatory domain-like"/>
    <property type="match status" value="1"/>
</dbReference>
<evidence type="ECO:0000313" key="1">
    <source>
        <dbReference type="EMBL" id="MBA6154956.1"/>
    </source>
</evidence>
<keyword evidence="1" id="KW-0378">Hydrolase</keyword>
<dbReference type="RefSeq" id="WP_182123476.1">
    <property type="nucleotide sequence ID" value="NZ_JACGLS010000001.1"/>
</dbReference>
<organism evidence="1 2">
    <name type="scientific">Tenacibaculum pelagium</name>
    <dbReference type="NCBI Taxonomy" id="2759527"/>
    <lineage>
        <taxon>Bacteria</taxon>
        <taxon>Pseudomonadati</taxon>
        <taxon>Bacteroidota</taxon>
        <taxon>Flavobacteriia</taxon>
        <taxon>Flavobacteriales</taxon>
        <taxon>Flavobacteriaceae</taxon>
        <taxon>Tenacibaculum</taxon>
    </lineage>
</organism>
<sequence>MKKIAFILFTIITSTILSQNNQKIISGHIYLDSIPVQDVHIINKKLDIGTVSNENGKFEILASKNDILIISHLNIEFKEQAITDKNISTKKINIFLDSKNYMLDEVVLERKKGIFEIDKDILPHNGPIVNAKTLKLPYANSKKPDKDNTVEIESGLSFSVVGLINALNGKTKQKKLLRKLKAEDKNIKKIRQYFTDGFFVQQLKIKRESINPFIEHCISKGIMNLFYKEKLLELTSVLIDNSKNSPYLIEKENTRVTQK</sequence>
<accession>A0A839AKQ8</accession>
<name>A0A839AKQ8_9FLAO</name>
<keyword evidence="1" id="KW-0645">Protease</keyword>
<dbReference type="GO" id="GO:0004180">
    <property type="term" value="F:carboxypeptidase activity"/>
    <property type="evidence" value="ECO:0007669"/>
    <property type="project" value="UniProtKB-KW"/>
</dbReference>
<dbReference type="Proteomes" id="UP000563906">
    <property type="component" value="Unassembled WGS sequence"/>
</dbReference>
<proteinExistence type="predicted"/>
<protein>
    <submittedName>
        <fullName evidence="1">Carboxypeptidase-like regulatory domain-containing protein</fullName>
    </submittedName>
</protein>
<evidence type="ECO:0000313" key="2">
    <source>
        <dbReference type="Proteomes" id="UP000563906"/>
    </source>
</evidence>
<keyword evidence="1" id="KW-0121">Carboxypeptidase</keyword>